<evidence type="ECO:0000313" key="1">
    <source>
        <dbReference type="EMBL" id="CDW36691.1"/>
    </source>
</evidence>
<protein>
    <submittedName>
        <fullName evidence="1">Uncharacterized protein</fullName>
    </submittedName>
</protein>
<reference evidence="1" key="1">
    <citation type="submission" date="2014-05" db="EMBL/GenBank/DDBJ databases">
        <authorList>
            <person name="Chronopoulou M."/>
        </authorList>
    </citation>
    <scope>NUCLEOTIDE SEQUENCE</scope>
    <source>
        <tissue evidence="1">Whole organism</tissue>
    </source>
</reference>
<organism evidence="1">
    <name type="scientific">Lepeophtheirus salmonis</name>
    <name type="common">Salmon louse</name>
    <name type="synonym">Caligus salmonis</name>
    <dbReference type="NCBI Taxonomy" id="72036"/>
    <lineage>
        <taxon>Eukaryota</taxon>
        <taxon>Metazoa</taxon>
        <taxon>Ecdysozoa</taxon>
        <taxon>Arthropoda</taxon>
        <taxon>Crustacea</taxon>
        <taxon>Multicrustacea</taxon>
        <taxon>Hexanauplia</taxon>
        <taxon>Copepoda</taxon>
        <taxon>Siphonostomatoida</taxon>
        <taxon>Caligidae</taxon>
        <taxon>Lepeophtheirus</taxon>
    </lineage>
</organism>
<dbReference type="AlphaFoldDB" id="A0A0K2UG49"/>
<proteinExistence type="predicted"/>
<accession>A0A0K2UG49</accession>
<dbReference type="EMBL" id="HACA01019330">
    <property type="protein sequence ID" value="CDW36691.1"/>
    <property type="molecule type" value="Transcribed_RNA"/>
</dbReference>
<name>A0A0K2UG49_LEPSM</name>
<sequence>MVIFQKEIFLLTIHCLGFIIPFKSNVFSLYSTRNIIIFNAYLYLKYM</sequence>